<comment type="caution">
    <text evidence="1">The sequence shown here is derived from an EMBL/GenBank/DDBJ whole genome shotgun (WGS) entry which is preliminary data.</text>
</comment>
<dbReference type="EMBL" id="CM046120">
    <property type="protein sequence ID" value="KAI8437284.1"/>
    <property type="molecule type" value="Genomic_DNA"/>
</dbReference>
<evidence type="ECO:0000313" key="2">
    <source>
        <dbReference type="Proteomes" id="UP001064048"/>
    </source>
</evidence>
<gene>
    <name evidence="1" type="ORF">MSG28_011658</name>
</gene>
<reference evidence="1 2" key="1">
    <citation type="journal article" date="2022" name="Genome Biol. Evol.">
        <title>The Spruce Budworm Genome: Reconstructing the Evolutionary History of Antifreeze Proteins.</title>
        <authorList>
            <person name="Beliveau C."/>
            <person name="Gagne P."/>
            <person name="Picq S."/>
            <person name="Vernygora O."/>
            <person name="Keeling C.I."/>
            <person name="Pinkney K."/>
            <person name="Doucet D."/>
            <person name="Wen F."/>
            <person name="Johnston J.S."/>
            <person name="Maaroufi H."/>
            <person name="Boyle B."/>
            <person name="Laroche J."/>
            <person name="Dewar K."/>
            <person name="Juretic N."/>
            <person name="Blackburn G."/>
            <person name="Nisole A."/>
            <person name="Brunet B."/>
            <person name="Brandao M."/>
            <person name="Lumley L."/>
            <person name="Duan J."/>
            <person name="Quan G."/>
            <person name="Lucarotti C.J."/>
            <person name="Roe A.D."/>
            <person name="Sperling F.A.H."/>
            <person name="Levesque R.C."/>
            <person name="Cusson M."/>
        </authorList>
    </citation>
    <scope>NUCLEOTIDE SEQUENCE [LARGE SCALE GENOMIC DNA]</scope>
    <source>
        <strain evidence="1">Glfc:IPQL:Cfum</strain>
    </source>
</reference>
<protein>
    <submittedName>
        <fullName evidence="1">Uncharacterized protein</fullName>
    </submittedName>
</protein>
<sequence>MYVLVSLSCDGQREPSLPLSTDSFRQILRTKVPVPVGRSISFSDIIIRHYSTNTTKPRAYRIRDVKRLLAEPTFDPQRPTVLYAHGFVELYTDESVRTVTRAYLKKGGYNILLLDWSNLAFGHYVVSAMDVEAVGNETGRAVSRLVKGGLSLGGLHLVGHSLGAHVLGATARYLAARELVVPSTSLVETAERSEARLTGLDPAYPGFYPALLGRPLSAEDAAFVDVVHTDAGGFGAPASTGRADFWPNEGKAKQPGCLSATVPLTYEE</sequence>
<proteinExistence type="predicted"/>
<dbReference type="Proteomes" id="UP001064048">
    <property type="component" value="Chromosome 20"/>
</dbReference>
<name>A0ACC0KL82_CHOFU</name>
<accession>A0ACC0KL82</accession>
<evidence type="ECO:0000313" key="1">
    <source>
        <dbReference type="EMBL" id="KAI8437284.1"/>
    </source>
</evidence>
<keyword evidence="2" id="KW-1185">Reference proteome</keyword>
<organism evidence="1 2">
    <name type="scientific">Choristoneura fumiferana</name>
    <name type="common">Spruce budworm moth</name>
    <name type="synonym">Archips fumiferana</name>
    <dbReference type="NCBI Taxonomy" id="7141"/>
    <lineage>
        <taxon>Eukaryota</taxon>
        <taxon>Metazoa</taxon>
        <taxon>Ecdysozoa</taxon>
        <taxon>Arthropoda</taxon>
        <taxon>Hexapoda</taxon>
        <taxon>Insecta</taxon>
        <taxon>Pterygota</taxon>
        <taxon>Neoptera</taxon>
        <taxon>Endopterygota</taxon>
        <taxon>Lepidoptera</taxon>
        <taxon>Glossata</taxon>
        <taxon>Ditrysia</taxon>
        <taxon>Tortricoidea</taxon>
        <taxon>Tortricidae</taxon>
        <taxon>Tortricinae</taxon>
        <taxon>Choristoneura</taxon>
    </lineage>
</organism>